<organism evidence="1 2">
    <name type="scientific">Aneurinibacillus aneurinilyticus ATCC 12856</name>
    <dbReference type="NCBI Taxonomy" id="649747"/>
    <lineage>
        <taxon>Bacteria</taxon>
        <taxon>Bacillati</taxon>
        <taxon>Bacillota</taxon>
        <taxon>Bacilli</taxon>
        <taxon>Bacillales</taxon>
        <taxon>Paenibacillaceae</taxon>
        <taxon>Aneurinibacillus group</taxon>
        <taxon>Aneurinibacillus</taxon>
    </lineage>
</organism>
<dbReference type="EMBL" id="AWSJ01000180">
    <property type="protein sequence ID" value="ERI08906.1"/>
    <property type="molecule type" value="Genomic_DNA"/>
</dbReference>
<dbReference type="STRING" id="649747.HMPREF0083_03013"/>
<dbReference type="AlphaFoldDB" id="U1YDQ1"/>
<evidence type="ECO:0000313" key="1">
    <source>
        <dbReference type="EMBL" id="ERI08906.1"/>
    </source>
</evidence>
<dbReference type="Proteomes" id="UP000016511">
    <property type="component" value="Unassembled WGS sequence"/>
</dbReference>
<sequence>MIRSLSDFRLQFDQNIRQTNIKIFSADAGGKPKKGEKQSAFLPIYLPDRIRQYADNGRYDHLTFLWIQLGETKRAPFLIFVTTII</sequence>
<keyword evidence="2" id="KW-1185">Reference proteome</keyword>
<accession>U1YDQ1</accession>
<evidence type="ECO:0000313" key="2">
    <source>
        <dbReference type="Proteomes" id="UP000016511"/>
    </source>
</evidence>
<comment type="caution">
    <text evidence="1">The sequence shown here is derived from an EMBL/GenBank/DDBJ whole genome shotgun (WGS) entry which is preliminary data.</text>
</comment>
<name>U1YDQ1_ANEAE</name>
<gene>
    <name evidence="1" type="ORF">HMPREF0083_03013</name>
</gene>
<dbReference type="HOGENOM" id="CLU_2505552_0_0_9"/>
<reference evidence="1 2" key="1">
    <citation type="submission" date="2013-08" db="EMBL/GenBank/DDBJ databases">
        <authorList>
            <person name="Weinstock G."/>
            <person name="Sodergren E."/>
            <person name="Wylie T."/>
            <person name="Fulton L."/>
            <person name="Fulton R."/>
            <person name="Fronick C."/>
            <person name="O'Laughlin M."/>
            <person name="Godfrey J."/>
            <person name="Miner T."/>
            <person name="Herter B."/>
            <person name="Appelbaum E."/>
            <person name="Cordes M."/>
            <person name="Lek S."/>
            <person name="Wollam A."/>
            <person name="Pepin K.H."/>
            <person name="Palsikar V.B."/>
            <person name="Mitreva M."/>
            <person name="Wilson R.K."/>
        </authorList>
    </citation>
    <scope>NUCLEOTIDE SEQUENCE [LARGE SCALE GENOMIC DNA]</scope>
    <source>
        <strain evidence="1 2">ATCC 12856</strain>
    </source>
</reference>
<protein>
    <submittedName>
        <fullName evidence="1">Uncharacterized protein</fullName>
    </submittedName>
</protein>
<proteinExistence type="predicted"/>